<evidence type="ECO:0000313" key="2">
    <source>
        <dbReference type="EMBL" id="KAK3007539.1"/>
    </source>
</evidence>
<dbReference type="AlphaFoldDB" id="A0AA88VHR6"/>
<gene>
    <name evidence="2" type="ORF">RJ639_013504</name>
</gene>
<dbReference type="EMBL" id="JAVXUP010001850">
    <property type="protein sequence ID" value="KAK3007539.1"/>
    <property type="molecule type" value="Genomic_DNA"/>
</dbReference>
<sequence length="126" mass="13389">MILNNRDSGSGIACLIIFDDPKQDDVYPATLETIQNMGKVVGQFIQQVGQGSRQRLTDRDGASRNVLPGLGFATDCLCLVTMDGGGYAVGRGLCPDGMVLSCRCAVATLSKSVMTQNWRKGGFPTA</sequence>
<protein>
    <recommendedName>
        <fullName evidence="1">6S proteasome subunit Rpn6 C-terminal helix domain-containing protein</fullName>
    </recommendedName>
</protein>
<dbReference type="Proteomes" id="UP001188597">
    <property type="component" value="Unassembled WGS sequence"/>
</dbReference>
<dbReference type="Pfam" id="PF18503">
    <property type="entry name" value="RPN6_C_helix"/>
    <property type="match status" value="1"/>
</dbReference>
<reference evidence="2" key="1">
    <citation type="submission" date="2022-12" db="EMBL/GenBank/DDBJ databases">
        <title>Draft genome assemblies for two species of Escallonia (Escalloniales).</title>
        <authorList>
            <person name="Chanderbali A."/>
            <person name="Dervinis C."/>
            <person name="Anghel I."/>
            <person name="Soltis D."/>
            <person name="Soltis P."/>
            <person name="Zapata F."/>
        </authorList>
    </citation>
    <scope>NUCLEOTIDE SEQUENCE</scope>
    <source>
        <strain evidence="2">UCBG64.0493</strain>
        <tissue evidence="2">Leaf</tissue>
    </source>
</reference>
<evidence type="ECO:0000259" key="1">
    <source>
        <dbReference type="Pfam" id="PF18503"/>
    </source>
</evidence>
<keyword evidence="3" id="KW-1185">Reference proteome</keyword>
<feature type="domain" description="6S proteasome subunit Rpn6 C-terminal helix" evidence="1">
    <location>
        <begin position="23"/>
        <end position="41"/>
    </location>
</feature>
<proteinExistence type="predicted"/>
<name>A0AA88VHR6_9ASTE</name>
<dbReference type="InterPro" id="IPR040780">
    <property type="entry name" value="Rpn6_C_helix"/>
</dbReference>
<comment type="caution">
    <text evidence="2">The sequence shown here is derived from an EMBL/GenBank/DDBJ whole genome shotgun (WGS) entry which is preliminary data.</text>
</comment>
<accession>A0AA88VHR6</accession>
<evidence type="ECO:0000313" key="3">
    <source>
        <dbReference type="Proteomes" id="UP001188597"/>
    </source>
</evidence>
<organism evidence="2 3">
    <name type="scientific">Escallonia herrerae</name>
    <dbReference type="NCBI Taxonomy" id="1293975"/>
    <lineage>
        <taxon>Eukaryota</taxon>
        <taxon>Viridiplantae</taxon>
        <taxon>Streptophyta</taxon>
        <taxon>Embryophyta</taxon>
        <taxon>Tracheophyta</taxon>
        <taxon>Spermatophyta</taxon>
        <taxon>Magnoliopsida</taxon>
        <taxon>eudicotyledons</taxon>
        <taxon>Gunneridae</taxon>
        <taxon>Pentapetalae</taxon>
        <taxon>asterids</taxon>
        <taxon>campanulids</taxon>
        <taxon>Escalloniales</taxon>
        <taxon>Escalloniaceae</taxon>
        <taxon>Escallonia</taxon>
    </lineage>
</organism>